<organism evidence="6 7">
    <name type="scientific">Stappia indica</name>
    <dbReference type="NCBI Taxonomy" id="538381"/>
    <lineage>
        <taxon>Bacteria</taxon>
        <taxon>Pseudomonadati</taxon>
        <taxon>Pseudomonadota</taxon>
        <taxon>Alphaproteobacteria</taxon>
        <taxon>Hyphomicrobiales</taxon>
        <taxon>Stappiaceae</taxon>
        <taxon>Stappia</taxon>
    </lineage>
</organism>
<sequence length="179" mass="19041">MTDIAAPSRPSAGSQPESASAGRDGRFVDGYLLYLLARASSVASAEFHEQVRARGVPVAVWRILASLKGTGEGLTVGELAKSCLANQPAISKTVDKLVAKGLVERQTDADDRRRVWVRLTPAGEAHVDELILDAKAHQARLVEAIGEGETETLRRALLRLIERAGPGAPATDFDGFSGK</sequence>
<feature type="domain" description="HTH marR-type" evidence="5">
    <location>
        <begin position="29"/>
        <end position="162"/>
    </location>
</feature>
<dbReference type="STRING" id="538381.GCA_001696535_04271"/>
<dbReference type="GO" id="GO:0006950">
    <property type="term" value="P:response to stress"/>
    <property type="evidence" value="ECO:0007669"/>
    <property type="project" value="TreeGrafter"/>
</dbReference>
<dbReference type="InterPro" id="IPR039422">
    <property type="entry name" value="MarR/SlyA-like"/>
</dbReference>
<gene>
    <name evidence="6" type="ORF">SAMN05421512_103158</name>
</gene>
<evidence type="ECO:0000256" key="2">
    <source>
        <dbReference type="ARBA" id="ARBA00023125"/>
    </source>
</evidence>
<dbReference type="InterPro" id="IPR023187">
    <property type="entry name" value="Tscrpt_reg_MarR-type_CS"/>
</dbReference>
<dbReference type="GO" id="GO:0003700">
    <property type="term" value="F:DNA-binding transcription factor activity"/>
    <property type="evidence" value="ECO:0007669"/>
    <property type="project" value="InterPro"/>
</dbReference>
<keyword evidence="7" id="KW-1185">Reference proteome</keyword>
<proteinExistence type="predicted"/>
<dbReference type="PANTHER" id="PTHR33164:SF64">
    <property type="entry name" value="TRANSCRIPTIONAL REGULATOR SLYA"/>
    <property type="match status" value="1"/>
</dbReference>
<dbReference type="PRINTS" id="PR00598">
    <property type="entry name" value="HTHMARR"/>
</dbReference>
<dbReference type="Pfam" id="PF12802">
    <property type="entry name" value="MarR_2"/>
    <property type="match status" value="1"/>
</dbReference>
<keyword evidence="1" id="KW-0805">Transcription regulation</keyword>
<dbReference type="InterPro" id="IPR000835">
    <property type="entry name" value="HTH_MarR-typ"/>
</dbReference>
<dbReference type="AlphaFoldDB" id="A0A285RZ34"/>
<dbReference type="SUPFAM" id="SSF46785">
    <property type="entry name" value="Winged helix' DNA-binding domain"/>
    <property type="match status" value="1"/>
</dbReference>
<evidence type="ECO:0000256" key="1">
    <source>
        <dbReference type="ARBA" id="ARBA00023015"/>
    </source>
</evidence>
<keyword evidence="3" id="KW-0804">Transcription</keyword>
<feature type="region of interest" description="Disordered" evidence="4">
    <location>
        <begin position="1"/>
        <end position="22"/>
    </location>
</feature>
<dbReference type="Gene3D" id="1.10.10.10">
    <property type="entry name" value="Winged helix-like DNA-binding domain superfamily/Winged helix DNA-binding domain"/>
    <property type="match status" value="1"/>
</dbReference>
<dbReference type="InterPro" id="IPR036388">
    <property type="entry name" value="WH-like_DNA-bd_sf"/>
</dbReference>
<accession>A0A285RZ34</accession>
<evidence type="ECO:0000313" key="6">
    <source>
        <dbReference type="EMBL" id="SOB99727.1"/>
    </source>
</evidence>
<dbReference type="InterPro" id="IPR036390">
    <property type="entry name" value="WH_DNA-bd_sf"/>
</dbReference>
<dbReference type="Proteomes" id="UP000219331">
    <property type="component" value="Unassembled WGS sequence"/>
</dbReference>
<evidence type="ECO:0000313" key="7">
    <source>
        <dbReference type="Proteomes" id="UP000219331"/>
    </source>
</evidence>
<evidence type="ECO:0000256" key="3">
    <source>
        <dbReference type="ARBA" id="ARBA00023163"/>
    </source>
</evidence>
<dbReference type="PROSITE" id="PS50995">
    <property type="entry name" value="HTH_MARR_2"/>
    <property type="match status" value="1"/>
</dbReference>
<dbReference type="PANTHER" id="PTHR33164">
    <property type="entry name" value="TRANSCRIPTIONAL REGULATOR, MARR FAMILY"/>
    <property type="match status" value="1"/>
</dbReference>
<protein>
    <submittedName>
        <fullName evidence="6">DNA-binding transcriptional regulator, MarR family</fullName>
    </submittedName>
</protein>
<dbReference type="InterPro" id="IPR011991">
    <property type="entry name" value="ArsR-like_HTH"/>
</dbReference>
<name>A0A285RZ34_9HYPH</name>
<dbReference type="PROSITE" id="PS01117">
    <property type="entry name" value="HTH_MARR_1"/>
    <property type="match status" value="1"/>
</dbReference>
<dbReference type="GO" id="GO:0003677">
    <property type="term" value="F:DNA binding"/>
    <property type="evidence" value="ECO:0007669"/>
    <property type="project" value="UniProtKB-KW"/>
</dbReference>
<evidence type="ECO:0000256" key="4">
    <source>
        <dbReference type="SAM" id="MobiDB-lite"/>
    </source>
</evidence>
<evidence type="ECO:0000259" key="5">
    <source>
        <dbReference type="PROSITE" id="PS50995"/>
    </source>
</evidence>
<dbReference type="SMART" id="SM00347">
    <property type="entry name" value="HTH_MARR"/>
    <property type="match status" value="1"/>
</dbReference>
<dbReference type="CDD" id="cd00090">
    <property type="entry name" value="HTH_ARSR"/>
    <property type="match status" value="1"/>
</dbReference>
<dbReference type="EMBL" id="OBML01000003">
    <property type="protein sequence ID" value="SOB99727.1"/>
    <property type="molecule type" value="Genomic_DNA"/>
</dbReference>
<reference evidence="6 7" key="1">
    <citation type="submission" date="2017-08" db="EMBL/GenBank/DDBJ databases">
        <authorList>
            <person name="de Groot N.N."/>
        </authorList>
    </citation>
    <scope>NUCLEOTIDE SEQUENCE [LARGE SCALE GENOMIC DNA]</scope>
    <source>
        <strain evidence="6 7">USBA 352</strain>
    </source>
</reference>
<keyword evidence="2 6" id="KW-0238">DNA-binding</keyword>
<dbReference type="RefSeq" id="WP_171900721.1">
    <property type="nucleotide sequence ID" value="NZ_MBQF01000004.1"/>
</dbReference>